<dbReference type="AlphaFoldDB" id="A0AAC9P954"/>
<name>A0AAC9P954_9PROT</name>
<evidence type="ECO:0000313" key="2">
    <source>
        <dbReference type="Proteomes" id="UP000182373"/>
    </source>
</evidence>
<dbReference type="InterPro" id="IPR027417">
    <property type="entry name" value="P-loop_NTPase"/>
</dbReference>
<dbReference type="Proteomes" id="UP000182373">
    <property type="component" value="Chromosome"/>
</dbReference>
<sequence length="228" mass="25209">MSRGLTILELRQAQPDFALTGLPQRRMDMRLQQGECTLLTTHAQITATAFASLCCGIQHPSSGAVLFQGLDWTQINTLEQYALRGRIGRTYQRGAWNTLSGTDHNILLPRLHHTRQKLPDLIDEAVRLCLEFGLPGLPTVPPAHLSETDLARAGYVRAFMGQPALLLLDPPPAPEIMPPLLSALTRALDRGAAAICFNTGRNKWRTFANAFSHRFLLNDNGLIPLRVS</sequence>
<accession>A0AAC9P954</accession>
<proteinExistence type="predicted"/>
<protein>
    <submittedName>
        <fullName evidence="1">ABC transporter ATP-binding protein</fullName>
    </submittedName>
</protein>
<dbReference type="EMBL" id="CP018191">
    <property type="protein sequence ID" value="APH54724.1"/>
    <property type="molecule type" value="Genomic_DNA"/>
</dbReference>
<dbReference type="RefSeq" id="WP_072572697.1">
    <property type="nucleotide sequence ID" value="NZ_CP018191.1"/>
</dbReference>
<dbReference type="GO" id="GO:0005524">
    <property type="term" value="F:ATP binding"/>
    <property type="evidence" value="ECO:0007669"/>
    <property type="project" value="UniProtKB-KW"/>
</dbReference>
<dbReference type="Gene3D" id="3.40.50.300">
    <property type="entry name" value="P-loop containing nucleotide triphosphate hydrolases"/>
    <property type="match status" value="1"/>
</dbReference>
<keyword evidence="1" id="KW-0067">ATP-binding</keyword>
<evidence type="ECO:0000313" key="1">
    <source>
        <dbReference type="EMBL" id="APH54724.1"/>
    </source>
</evidence>
<gene>
    <name evidence="1" type="ORF">GbCGDNIH9_1424</name>
</gene>
<reference evidence="2" key="1">
    <citation type="submission" date="2016-11" db="EMBL/GenBank/DDBJ databases">
        <title>Comparative genomic and phenotypic analysis of Granulibacter bethesdensis clinical isolates from patients with chronic granulomatous disease.</title>
        <authorList>
            <person name="Zarember K.A."/>
            <person name="Porcella S.F."/>
            <person name="Chu J."/>
            <person name="Ding L."/>
            <person name="Dahlstrom E."/>
            <person name="Barbian K."/>
            <person name="Martens C."/>
            <person name="Sykora L."/>
            <person name="Kramer S."/>
            <person name="Pettinato A.M."/>
            <person name="Hong H."/>
            <person name="Wald G."/>
            <person name="Berg L.J."/>
            <person name="Rogge L.S."/>
            <person name="Greenberg D.E."/>
            <person name="Falcone E.L."/>
            <person name="Neves J.F."/>
            <person name="Simoes M.J."/>
            <person name="Casal M."/>
            <person name="Rodriguez-Lopez F.C."/>
            <person name="Zelazny A."/>
            <person name="Gallin J.I."/>
            <person name="Holland S.M."/>
        </authorList>
    </citation>
    <scope>NUCLEOTIDE SEQUENCE [LARGE SCALE GENOMIC DNA]</scope>
    <source>
        <strain evidence="2">NIH9.1</strain>
    </source>
</reference>
<dbReference type="SUPFAM" id="SSF52540">
    <property type="entry name" value="P-loop containing nucleoside triphosphate hydrolases"/>
    <property type="match status" value="1"/>
</dbReference>
<keyword evidence="1" id="KW-0547">Nucleotide-binding</keyword>
<organism evidence="1 2">
    <name type="scientific">Granulibacter bethesdensis</name>
    <dbReference type="NCBI Taxonomy" id="364410"/>
    <lineage>
        <taxon>Bacteria</taxon>
        <taxon>Pseudomonadati</taxon>
        <taxon>Pseudomonadota</taxon>
        <taxon>Alphaproteobacteria</taxon>
        <taxon>Acetobacterales</taxon>
        <taxon>Acetobacteraceae</taxon>
        <taxon>Granulibacter</taxon>
    </lineage>
</organism>